<keyword evidence="2" id="KW-1185">Reference proteome</keyword>
<dbReference type="Proteomes" id="UP000030645">
    <property type="component" value="Unassembled WGS sequence"/>
</dbReference>
<accession>W9SH33</accession>
<proteinExistence type="predicted"/>
<dbReference type="EMBL" id="KE346186">
    <property type="protein sequence ID" value="EXC28991.1"/>
    <property type="molecule type" value="Genomic_DNA"/>
</dbReference>
<protein>
    <submittedName>
        <fullName evidence="1">Uncharacterized protein</fullName>
    </submittedName>
</protein>
<evidence type="ECO:0000313" key="1">
    <source>
        <dbReference type="EMBL" id="EXC28991.1"/>
    </source>
</evidence>
<evidence type="ECO:0000313" key="2">
    <source>
        <dbReference type="Proteomes" id="UP000030645"/>
    </source>
</evidence>
<organism evidence="1 2">
    <name type="scientific">Morus notabilis</name>
    <dbReference type="NCBI Taxonomy" id="981085"/>
    <lineage>
        <taxon>Eukaryota</taxon>
        <taxon>Viridiplantae</taxon>
        <taxon>Streptophyta</taxon>
        <taxon>Embryophyta</taxon>
        <taxon>Tracheophyta</taxon>
        <taxon>Spermatophyta</taxon>
        <taxon>Magnoliopsida</taxon>
        <taxon>eudicotyledons</taxon>
        <taxon>Gunneridae</taxon>
        <taxon>Pentapetalae</taxon>
        <taxon>rosids</taxon>
        <taxon>fabids</taxon>
        <taxon>Rosales</taxon>
        <taxon>Moraceae</taxon>
        <taxon>Moreae</taxon>
        <taxon>Morus</taxon>
    </lineage>
</organism>
<dbReference type="AlphaFoldDB" id="W9SH33"/>
<sequence>MSNVVAAIEAKGHFYKPSLHISAKLHGELDLKVRLSSRCLRSSNRSPTTTMTTINGHLLFTHLSPSMSSSSMTVPVVTTTSHLYSWVGF</sequence>
<name>W9SH33_9ROSA</name>
<reference evidence="2" key="1">
    <citation type="submission" date="2013-01" db="EMBL/GenBank/DDBJ databases">
        <title>Draft Genome Sequence of a Mulberry Tree, Morus notabilis C.K. Schneid.</title>
        <authorList>
            <person name="He N."/>
            <person name="Zhao S."/>
        </authorList>
    </citation>
    <scope>NUCLEOTIDE SEQUENCE</scope>
</reference>
<gene>
    <name evidence="1" type="ORF">L484_002196</name>
</gene>